<dbReference type="Proteomes" id="UP001642464">
    <property type="component" value="Unassembled WGS sequence"/>
</dbReference>
<proteinExistence type="predicted"/>
<dbReference type="InterPro" id="IPR005046">
    <property type="entry name" value="DUF285"/>
</dbReference>
<keyword evidence="5" id="KW-1185">Reference proteome</keyword>
<sequence length="1317" mass="146605">MAWTFAFFSAFCVADGLASFSTRSGLKAAVDAWATASEPQRQHLRTRWGDISEWNVSAVTNFSGLFEGLADFDERIGAWETSAVTDLSYTFSGATSFNQPLTWDTSAVRSMREMFSRASRFNQSLASWDTSKVEDMHGMFAGASSFNQVVGSWDTSKVRDMKEMFLDASAFDQALGGWKTSAVTGMSGMFARALRFNQAVGGWDTSKVTTMLGMFGSARRFNQPLDEWNTSAVTDMSYMFYYAVAFDQAVGSWDTSKVTTMHSMFSGARSFNHPLRHWKTSNVRDMSQMFWDARSFNQAVGSWDTSKVTTMASMFHGASSFNQSLNDWHTSSVLDMSSMFVKAVVFNQAVGSWDTSKVTTMKSMFHAARSFNQPLNDWHTSSVSDMSYMFVMAVVFNQAVGSSDTSKVTTMESMFDGARSFNQSLDKWNTSSVVNMRYMFHNAVAFNQAVGSWDTSNVQNVKGMFAGASAFNQALGEWNTSAVTTMAGMFARAASFNQSLDKWNTSCVVDMSYTFRHAVVFNQAVGSWDTSQVITMRSMFSLARSFNHALEDWNVSSVVTMRGMFEDADNFNHPLGTWHTSAVADMSIMFARTDRFNQPLNGWDTSSVKNMSCMFIHATGFDQPLGRWNVSAVVDMSQMFSGATAFDQPLGTWDFASVNASMMEGMLTANHMSRCNLRSLSQARRLPGRLKRYWGFSTCSSCEARRCPDSKQACVDGECHPVNSNFIEVGQGQWGQNQWTPQQLQKVDLVDVAPTYRGCAEVCEGFVNCSAFVLEKGRCALYIGKGLPEKRGEGTARAFLKPRCEFFTCPAEGVLTGVEGPAVTAASCCRCRDATRVKDLSAAPANLHCISCPAGWEPMTWSSCRPCQPGFIARGSKCVRCGEGLEPNAAQSDCRDCPPGHFATADMDACKPCEFPRMLFGDKCAPWPLVVILLFLLVCAGVMFFVSRAVLKAGRKRTLARVQQAQKLVQMLDSDLWQAEETTTVETYAAQLQELGWTRGEVVQKAGEIRAQHSRIAGVSMRYLLSDFTDLAEQRAQKPNPDFHELKVAFWFGADPLGEQVPCPRDGEPGCALVDLLPKADRKPQTHFMSWTWRYTLKQIQSALAIWSSSTRIEAERVFFFMCFFVNNQFRIMKDQSVRSGSDDLDHVFESNLRRIGQVVAILDAWHEPIYLQRVWTVYEQYVACSLEVPVTFVMPAEAQWSLTAEINRGEPGINEVTASLCQVDSANAEAFDPRDEFKVKKVIQETVGFEEVNEHVRQALVQWISGVVRLQFQELLKRQARPKRAEPEPEPAEPVAGSAPALAGGGHEVGRQIIPI</sequence>
<feature type="region of interest" description="Disordered" evidence="1">
    <location>
        <begin position="1280"/>
        <end position="1311"/>
    </location>
</feature>
<dbReference type="InterPro" id="IPR009030">
    <property type="entry name" value="Growth_fac_rcpt_cys_sf"/>
</dbReference>
<keyword evidence="2" id="KW-1133">Transmembrane helix</keyword>
<evidence type="ECO:0000256" key="2">
    <source>
        <dbReference type="SAM" id="Phobius"/>
    </source>
</evidence>
<feature type="signal peptide" evidence="3">
    <location>
        <begin position="1"/>
        <end position="18"/>
    </location>
</feature>
<dbReference type="SUPFAM" id="SSF57184">
    <property type="entry name" value="Growth factor receptor domain"/>
    <property type="match status" value="1"/>
</dbReference>
<gene>
    <name evidence="4" type="ORF">SCF082_LOCUS13297</name>
</gene>
<keyword evidence="2" id="KW-0812">Transmembrane</keyword>
<feature type="chain" id="PRO_5046728534" evidence="3">
    <location>
        <begin position="19"/>
        <end position="1317"/>
    </location>
</feature>
<comment type="caution">
    <text evidence="4">The sequence shown here is derived from an EMBL/GenBank/DDBJ whole genome shotgun (WGS) entry which is preliminary data.</text>
</comment>
<dbReference type="NCBIfam" id="TIGR02167">
    <property type="entry name" value="Liste_lipo_26"/>
    <property type="match status" value="2"/>
</dbReference>
<protein>
    <submittedName>
        <fullName evidence="4">Uncharacterized protein</fullName>
    </submittedName>
</protein>
<dbReference type="InterPro" id="IPR011889">
    <property type="entry name" value="Liste_lipo_26"/>
</dbReference>
<feature type="transmembrane region" description="Helical" evidence="2">
    <location>
        <begin position="927"/>
        <end position="951"/>
    </location>
</feature>
<evidence type="ECO:0000313" key="4">
    <source>
        <dbReference type="EMBL" id="CAK9016689.1"/>
    </source>
</evidence>
<keyword evidence="3" id="KW-0732">Signal</keyword>
<dbReference type="Pfam" id="PF03382">
    <property type="entry name" value="DUF285"/>
    <property type="match status" value="4"/>
</dbReference>
<name>A0ABP0JRN2_9DINO</name>
<accession>A0ABP0JRN2</accession>
<organism evidence="4 5">
    <name type="scientific">Durusdinium trenchii</name>
    <dbReference type="NCBI Taxonomy" id="1381693"/>
    <lineage>
        <taxon>Eukaryota</taxon>
        <taxon>Sar</taxon>
        <taxon>Alveolata</taxon>
        <taxon>Dinophyceae</taxon>
        <taxon>Suessiales</taxon>
        <taxon>Symbiodiniaceae</taxon>
        <taxon>Durusdinium</taxon>
    </lineage>
</organism>
<evidence type="ECO:0000256" key="3">
    <source>
        <dbReference type="SAM" id="SignalP"/>
    </source>
</evidence>
<evidence type="ECO:0000313" key="5">
    <source>
        <dbReference type="Proteomes" id="UP001642464"/>
    </source>
</evidence>
<evidence type="ECO:0000256" key="1">
    <source>
        <dbReference type="SAM" id="MobiDB-lite"/>
    </source>
</evidence>
<keyword evidence="2" id="KW-0472">Membrane</keyword>
<dbReference type="EMBL" id="CAXAMM010008202">
    <property type="protein sequence ID" value="CAK9016689.1"/>
    <property type="molecule type" value="Genomic_DNA"/>
</dbReference>
<reference evidence="4 5" key="1">
    <citation type="submission" date="2024-02" db="EMBL/GenBank/DDBJ databases">
        <authorList>
            <person name="Chen Y."/>
            <person name="Shah S."/>
            <person name="Dougan E. K."/>
            <person name="Thang M."/>
            <person name="Chan C."/>
        </authorList>
    </citation>
    <scope>NUCLEOTIDE SEQUENCE [LARGE SCALE GENOMIC DNA]</scope>
</reference>